<name>B1M853_METRJ</name>
<feature type="compositionally biased region" description="Basic and acidic residues" evidence="3">
    <location>
        <begin position="22"/>
        <end position="40"/>
    </location>
</feature>
<evidence type="ECO:0000313" key="5">
    <source>
        <dbReference type="EMBL" id="ACB26774.1"/>
    </source>
</evidence>
<feature type="domain" description="Methyl-accepting transducer" evidence="4">
    <location>
        <begin position="105"/>
        <end position="335"/>
    </location>
</feature>
<dbReference type="PATRIC" id="fig|426355.14.peg.4881"/>
<keyword evidence="1 2" id="KW-0807">Transducer</keyword>
<protein>
    <submittedName>
        <fullName evidence="5">Methyl-accepting chemotaxis sensory transducer</fullName>
    </submittedName>
</protein>
<feature type="compositionally biased region" description="Low complexity" evidence="3">
    <location>
        <begin position="56"/>
        <end position="66"/>
    </location>
</feature>
<evidence type="ECO:0000259" key="4">
    <source>
        <dbReference type="PROSITE" id="PS50111"/>
    </source>
</evidence>
<evidence type="ECO:0000256" key="3">
    <source>
        <dbReference type="SAM" id="MobiDB-lite"/>
    </source>
</evidence>
<dbReference type="RefSeq" id="WP_012321725.1">
    <property type="nucleotide sequence ID" value="NC_010505.1"/>
</dbReference>
<dbReference type="GO" id="GO:0016020">
    <property type="term" value="C:membrane"/>
    <property type="evidence" value="ECO:0007669"/>
    <property type="project" value="InterPro"/>
</dbReference>
<dbReference type="KEGG" id="mrd:Mrad2831_4814"/>
<dbReference type="Pfam" id="PF00015">
    <property type="entry name" value="MCPsignal"/>
    <property type="match status" value="1"/>
</dbReference>
<feature type="region of interest" description="Disordered" evidence="3">
    <location>
        <begin position="1"/>
        <end position="77"/>
    </location>
</feature>
<dbReference type="PROSITE" id="PS50111">
    <property type="entry name" value="CHEMOTAXIS_TRANSDUC_2"/>
    <property type="match status" value="1"/>
</dbReference>
<dbReference type="PANTHER" id="PTHR32089">
    <property type="entry name" value="METHYL-ACCEPTING CHEMOTAXIS PROTEIN MCPB"/>
    <property type="match status" value="1"/>
</dbReference>
<accession>B1M853</accession>
<dbReference type="InterPro" id="IPR004089">
    <property type="entry name" value="MCPsignal_dom"/>
</dbReference>
<dbReference type="STRING" id="426355.Mrad2831_4814"/>
<organism evidence="5 6">
    <name type="scientific">Methylobacterium radiotolerans (strain ATCC 27329 / DSM 1819 / JCM 2831 / NBRC 15690 / NCIMB 10815 / 0-1)</name>
    <dbReference type="NCBI Taxonomy" id="426355"/>
    <lineage>
        <taxon>Bacteria</taxon>
        <taxon>Pseudomonadati</taxon>
        <taxon>Pseudomonadota</taxon>
        <taxon>Alphaproteobacteria</taxon>
        <taxon>Hyphomicrobiales</taxon>
        <taxon>Methylobacteriaceae</taxon>
        <taxon>Methylobacterium</taxon>
    </lineage>
</organism>
<dbReference type="EMBL" id="CP001001">
    <property type="protein sequence ID" value="ACB26774.1"/>
    <property type="molecule type" value="Genomic_DNA"/>
</dbReference>
<dbReference type="Proteomes" id="UP000006589">
    <property type="component" value="Chromosome"/>
</dbReference>
<evidence type="ECO:0000313" key="6">
    <source>
        <dbReference type="Proteomes" id="UP000006589"/>
    </source>
</evidence>
<gene>
    <name evidence="5" type="ordered locus">Mrad2831_4814</name>
</gene>
<dbReference type="SMART" id="SM00283">
    <property type="entry name" value="MA"/>
    <property type="match status" value="1"/>
</dbReference>
<reference evidence="5 6" key="1">
    <citation type="submission" date="2008-03" db="EMBL/GenBank/DDBJ databases">
        <title>Complete sequence of chromosome of Methylobacterium radiotolerans JCM 2831.</title>
        <authorList>
            <consortium name="US DOE Joint Genome Institute"/>
            <person name="Copeland A."/>
            <person name="Lucas S."/>
            <person name="Lapidus A."/>
            <person name="Glavina del Rio T."/>
            <person name="Dalin E."/>
            <person name="Tice H."/>
            <person name="Bruce D."/>
            <person name="Goodwin L."/>
            <person name="Pitluck S."/>
            <person name="Kiss H."/>
            <person name="Brettin T."/>
            <person name="Detter J.C."/>
            <person name="Han C."/>
            <person name="Kuske C.R."/>
            <person name="Schmutz J."/>
            <person name="Larimer F."/>
            <person name="Land M."/>
            <person name="Hauser L."/>
            <person name="Kyrpides N."/>
            <person name="Mikhailova N."/>
            <person name="Marx C.J."/>
            <person name="Richardson P."/>
        </authorList>
    </citation>
    <scope>NUCLEOTIDE SEQUENCE [LARGE SCALE GENOMIC DNA]</scope>
    <source>
        <strain evidence="6">ATCC 27329 / DSM 1819 / JCM 2831 / NBRC 15690 / NCIMB 10815 / 0-1</strain>
    </source>
</reference>
<sequence length="427" mass="44062">MSFQAAHDILRQVPGRFRRPQMRSELRPDGRGDGRVEDRPGSGAAPGAAIPPAPPAEAAASSIESEPVPPHVAMPAEPAPAAGAADLLQAWLGLSAQQRALLDALVAELGIVSTDVEANVHGLSNRFQNIAASTCEQSEIVRGLVASVQTVQIDDKTLQLGDVAAGLGETLTALIERITLMSSRGSTLAQGLTGVLEGLTSVEGSVAQIERINRQTNLLALNAKIEAARAGASGAAFAVVADEVRGLATTINALSDVIKQQIGTMAAGLRSSHALLGDIAAIDMSEESRTAETRVRMVMRALVEQNAQVAGILQQTAETTQAITQDVSAAIVAMQFQDRAKQRIQNVEGLLRSAGAELGRLSADSADRVAAPGAAADPAWIEAAIGSCTLGEVRARLTERLLGGAPATAKPAADAAAADDLDGIDLF</sequence>
<dbReference type="SUPFAM" id="SSF58104">
    <property type="entry name" value="Methyl-accepting chemotaxis protein (MCP) signaling domain"/>
    <property type="match status" value="1"/>
</dbReference>
<dbReference type="PANTHER" id="PTHR32089:SF112">
    <property type="entry name" value="LYSOZYME-LIKE PROTEIN-RELATED"/>
    <property type="match status" value="1"/>
</dbReference>
<dbReference type="GO" id="GO:0007165">
    <property type="term" value="P:signal transduction"/>
    <property type="evidence" value="ECO:0007669"/>
    <property type="project" value="UniProtKB-KW"/>
</dbReference>
<dbReference type="GeneID" id="6140882"/>
<dbReference type="HOGENOM" id="CLU_043262_0_0_5"/>
<evidence type="ECO:0000256" key="2">
    <source>
        <dbReference type="PROSITE-ProRule" id="PRU00284"/>
    </source>
</evidence>
<dbReference type="eggNOG" id="COG0840">
    <property type="taxonomic scope" value="Bacteria"/>
</dbReference>
<proteinExistence type="predicted"/>
<dbReference type="OrthoDB" id="5292315at2"/>
<dbReference type="Gene3D" id="1.10.287.950">
    <property type="entry name" value="Methyl-accepting chemotaxis protein"/>
    <property type="match status" value="1"/>
</dbReference>
<evidence type="ECO:0000256" key="1">
    <source>
        <dbReference type="ARBA" id="ARBA00023224"/>
    </source>
</evidence>
<dbReference type="AlphaFoldDB" id="B1M853"/>